<dbReference type="InterPro" id="IPR038076">
    <property type="entry name" value="MgtE_N_sf"/>
</dbReference>
<evidence type="ECO:0000313" key="12">
    <source>
        <dbReference type="Proteomes" id="UP001500791"/>
    </source>
</evidence>
<keyword evidence="3 9" id="KW-0813">Transport</keyword>
<dbReference type="Gene3D" id="1.25.60.10">
    <property type="entry name" value="MgtE N-terminal domain-like"/>
    <property type="match status" value="1"/>
</dbReference>
<accession>A0ABP3I6M8</accession>
<dbReference type="PANTHER" id="PTHR43773">
    <property type="entry name" value="MAGNESIUM TRANSPORTER MGTE"/>
    <property type="match status" value="1"/>
</dbReference>
<evidence type="ECO:0000313" key="11">
    <source>
        <dbReference type="EMBL" id="GAA0391906.1"/>
    </source>
</evidence>
<dbReference type="Gene3D" id="1.10.357.20">
    <property type="entry name" value="SLC41 divalent cation transporters, integral membrane domain"/>
    <property type="match status" value="1"/>
</dbReference>
<dbReference type="InterPro" id="IPR006668">
    <property type="entry name" value="Mg_transptr_MgtE_intracell_dom"/>
</dbReference>
<dbReference type="RefSeq" id="WP_341771100.1">
    <property type="nucleotide sequence ID" value="NZ_BAAAEJ010000007.1"/>
</dbReference>
<dbReference type="Pfam" id="PF01769">
    <property type="entry name" value="MgtE"/>
    <property type="match status" value="1"/>
</dbReference>
<comment type="subcellular location">
    <subcellularLocation>
        <location evidence="9">Cell membrane</location>
        <topology evidence="9">Multi-pass membrane protein</topology>
    </subcellularLocation>
    <subcellularLocation>
        <location evidence="1">Membrane</location>
        <topology evidence="1">Multi-pass membrane protein</topology>
    </subcellularLocation>
</comment>
<keyword evidence="4 9" id="KW-0812">Transmembrane</keyword>
<evidence type="ECO:0000256" key="6">
    <source>
        <dbReference type="ARBA" id="ARBA00022989"/>
    </source>
</evidence>
<dbReference type="Proteomes" id="UP001500791">
    <property type="component" value="Unassembled WGS sequence"/>
</dbReference>
<dbReference type="SUPFAM" id="SSF161093">
    <property type="entry name" value="MgtE membrane domain-like"/>
    <property type="match status" value="1"/>
</dbReference>
<dbReference type="SMART" id="SM00924">
    <property type="entry name" value="MgtE_N"/>
    <property type="match status" value="1"/>
</dbReference>
<dbReference type="EMBL" id="BAAAEJ010000007">
    <property type="protein sequence ID" value="GAA0391906.1"/>
    <property type="molecule type" value="Genomic_DNA"/>
</dbReference>
<reference evidence="12" key="1">
    <citation type="journal article" date="2019" name="Int. J. Syst. Evol. Microbiol.">
        <title>The Global Catalogue of Microorganisms (GCM) 10K type strain sequencing project: providing services to taxonomists for standard genome sequencing and annotation.</title>
        <authorList>
            <consortium name="The Broad Institute Genomics Platform"/>
            <consortium name="The Broad Institute Genome Sequencing Center for Infectious Disease"/>
            <person name="Wu L."/>
            <person name="Ma J."/>
        </authorList>
    </citation>
    <scope>NUCLEOTIDE SEQUENCE [LARGE SCALE GENOMIC DNA]</scope>
    <source>
        <strain evidence="12">JCM 13476</strain>
    </source>
</reference>
<keyword evidence="6 9" id="KW-1133">Transmembrane helix</keyword>
<dbReference type="Pfam" id="PF03448">
    <property type="entry name" value="MgtE_N"/>
    <property type="match status" value="1"/>
</dbReference>
<keyword evidence="9" id="KW-1003">Cell membrane</keyword>
<keyword evidence="7 9" id="KW-0472">Membrane</keyword>
<dbReference type="NCBIfam" id="TIGR00400">
    <property type="entry name" value="mgtE"/>
    <property type="match status" value="1"/>
</dbReference>
<comment type="similarity">
    <text evidence="2 9">Belongs to the SLC41A transporter family.</text>
</comment>
<dbReference type="PROSITE" id="PS51371">
    <property type="entry name" value="CBS"/>
    <property type="match status" value="1"/>
</dbReference>
<dbReference type="Pfam" id="PF00571">
    <property type="entry name" value="CBS"/>
    <property type="match status" value="1"/>
</dbReference>
<dbReference type="InterPro" id="IPR000644">
    <property type="entry name" value="CBS_dom"/>
</dbReference>
<evidence type="ECO:0000256" key="4">
    <source>
        <dbReference type="ARBA" id="ARBA00022692"/>
    </source>
</evidence>
<comment type="caution">
    <text evidence="11">The sequence shown here is derived from an EMBL/GenBank/DDBJ whole genome shotgun (WGS) entry which is preliminary data.</text>
</comment>
<evidence type="ECO:0000256" key="9">
    <source>
        <dbReference type="RuleBase" id="RU362011"/>
    </source>
</evidence>
<keyword evidence="8" id="KW-0129">CBS domain</keyword>
<keyword evidence="5 9" id="KW-0460">Magnesium</keyword>
<dbReference type="InterPro" id="IPR046342">
    <property type="entry name" value="CBS_dom_sf"/>
</dbReference>
<keyword evidence="9" id="KW-0479">Metal-binding</keyword>
<evidence type="ECO:0000259" key="10">
    <source>
        <dbReference type="PROSITE" id="PS51371"/>
    </source>
</evidence>
<sequence>MNNTDPANLMPVLTSSENQNDTLGSVMEAEDHVALGDDYALTASFVEKVVDAADTGDGMRLRSLLEDLHPADVADLMGFLTAEHRAVVVQWLPPELLAETLPEMDDGIREEVLERVPSGVLAEALQELDSDDAAAVVEDLEDDQREEVLAAMPEIDRAAIESSLGYGEDTAGRLMQREYMAAPQFWTVGDTIDHVRTHGDDLPELFFNIYVVDPLNRPVGGVAISRLLRAKREVALTDLMEPVNEIIVDVDQEEVAYIFEKYHLISAPVVDAAGRLVGQLTVDDVVNIIQEENREDILRLAGVNDEDRSSSVREIVRSRVPWLGINLFTAILGAAVIAVFEGTIQQIVALAVLMPIVSAIGGNAGTQSLAVTVRALATRELNSSNAHRTFRRELTVGLLNGLILSPLVGVAAGLWFWDWRLGAVISAAMVMNMMVAATVGVLTPVTLSKLKFDPAVSSAVFVTATTDFFGFLIFLGLATAILL</sequence>
<evidence type="ECO:0000256" key="7">
    <source>
        <dbReference type="ARBA" id="ARBA00023136"/>
    </source>
</evidence>
<dbReference type="CDD" id="cd04606">
    <property type="entry name" value="CBS_pair_Mg_transporter"/>
    <property type="match status" value="1"/>
</dbReference>
<proteinExistence type="inferred from homology"/>
<feature type="transmembrane region" description="Helical" evidence="9">
    <location>
        <begin position="459"/>
        <end position="482"/>
    </location>
</feature>
<keyword evidence="12" id="KW-1185">Reference proteome</keyword>
<dbReference type="InterPro" id="IPR006667">
    <property type="entry name" value="SLC41_membr_dom"/>
</dbReference>
<comment type="function">
    <text evidence="9">Acts as a magnesium transporter.</text>
</comment>
<dbReference type="InterPro" id="IPR006669">
    <property type="entry name" value="MgtE_transporter"/>
</dbReference>
<feature type="transmembrane region" description="Helical" evidence="9">
    <location>
        <begin position="320"/>
        <end position="340"/>
    </location>
</feature>
<evidence type="ECO:0000256" key="1">
    <source>
        <dbReference type="ARBA" id="ARBA00004141"/>
    </source>
</evidence>
<name>A0ABP3I6M8_9CAUL</name>
<dbReference type="InterPro" id="IPR036739">
    <property type="entry name" value="SLC41_membr_dom_sf"/>
</dbReference>
<dbReference type="SUPFAM" id="SSF54631">
    <property type="entry name" value="CBS-domain pair"/>
    <property type="match status" value="1"/>
</dbReference>
<dbReference type="PANTHER" id="PTHR43773:SF1">
    <property type="entry name" value="MAGNESIUM TRANSPORTER MGTE"/>
    <property type="match status" value="1"/>
</dbReference>
<evidence type="ECO:0000256" key="3">
    <source>
        <dbReference type="ARBA" id="ARBA00022448"/>
    </source>
</evidence>
<dbReference type="Gene3D" id="3.10.580.10">
    <property type="entry name" value="CBS-domain"/>
    <property type="match status" value="1"/>
</dbReference>
<organism evidence="11 12">
    <name type="scientific">Brevundimonas terrae</name>
    <dbReference type="NCBI Taxonomy" id="363631"/>
    <lineage>
        <taxon>Bacteria</taxon>
        <taxon>Pseudomonadati</taxon>
        <taxon>Pseudomonadota</taxon>
        <taxon>Alphaproteobacteria</taxon>
        <taxon>Caulobacterales</taxon>
        <taxon>Caulobacteraceae</taxon>
        <taxon>Brevundimonas</taxon>
    </lineage>
</organism>
<feature type="domain" description="CBS" evidence="10">
    <location>
        <begin position="239"/>
        <end position="295"/>
    </location>
</feature>
<feature type="transmembrane region" description="Helical" evidence="9">
    <location>
        <begin position="423"/>
        <end position="447"/>
    </location>
</feature>
<evidence type="ECO:0000256" key="2">
    <source>
        <dbReference type="ARBA" id="ARBA00009749"/>
    </source>
</evidence>
<evidence type="ECO:0000256" key="5">
    <source>
        <dbReference type="ARBA" id="ARBA00022842"/>
    </source>
</evidence>
<protein>
    <recommendedName>
        <fullName evidence="9">Magnesium transporter MgtE</fullName>
    </recommendedName>
</protein>
<feature type="transmembrane region" description="Helical" evidence="9">
    <location>
        <begin position="394"/>
        <end position="417"/>
    </location>
</feature>
<feature type="transmembrane region" description="Helical" evidence="9">
    <location>
        <begin position="346"/>
        <end position="373"/>
    </location>
</feature>
<dbReference type="SUPFAM" id="SSF158791">
    <property type="entry name" value="MgtE N-terminal domain-like"/>
    <property type="match status" value="1"/>
</dbReference>
<gene>
    <name evidence="11" type="primary">mgtE</name>
    <name evidence="11" type="ORF">GCM10009093_18130</name>
</gene>
<evidence type="ECO:0000256" key="8">
    <source>
        <dbReference type="PROSITE-ProRule" id="PRU00703"/>
    </source>
</evidence>
<comment type="subunit">
    <text evidence="9">Homodimer.</text>
</comment>